<reference evidence="5 6" key="1">
    <citation type="journal article" date="2003" name="Proc. Natl. Acad. Sci. U.S.A.">
        <title>The complete genome sequence of the carcinogenic bacterium Helicobacter hepaticus.</title>
        <authorList>
            <person name="Suerbaum S."/>
            <person name="Josenhans C."/>
            <person name="Sterzenbach T."/>
            <person name="Drescher B."/>
            <person name="Brandt P."/>
            <person name="Bell M."/>
            <person name="Droege M."/>
            <person name="Fartmann B."/>
            <person name="Fischer H.-P."/>
            <person name="Ge Z."/>
            <person name="Hoerster A."/>
            <person name="Holland R."/>
            <person name="Klein K."/>
            <person name="Koenig J."/>
            <person name="Macko L."/>
            <person name="Mendz G.L."/>
            <person name="Nyakatura G."/>
            <person name="Schauer D.B."/>
            <person name="Shen Z."/>
            <person name="Weber J."/>
            <person name="Frosch M."/>
            <person name="Fox J.G."/>
        </authorList>
    </citation>
    <scope>NUCLEOTIDE SEQUENCE [LARGE SCALE GENOMIC DNA]</scope>
    <source>
        <strain evidence="6">ATCC 51449 / 3B1</strain>
    </source>
</reference>
<dbReference type="Pfam" id="PF01638">
    <property type="entry name" value="HxlR"/>
    <property type="match status" value="1"/>
</dbReference>
<gene>
    <name evidence="5" type="ordered locus">HH_1056</name>
</gene>
<keyword evidence="1" id="KW-0805">Transcription regulation</keyword>
<evidence type="ECO:0000313" key="5">
    <source>
        <dbReference type="EMBL" id="AAP77653.1"/>
    </source>
</evidence>
<dbReference type="Proteomes" id="UP000002495">
    <property type="component" value="Chromosome"/>
</dbReference>
<dbReference type="eggNOG" id="COG1733">
    <property type="taxonomic scope" value="Bacteria"/>
</dbReference>
<dbReference type="InterPro" id="IPR036388">
    <property type="entry name" value="WH-like_DNA-bd_sf"/>
</dbReference>
<evidence type="ECO:0000256" key="2">
    <source>
        <dbReference type="ARBA" id="ARBA00023125"/>
    </source>
</evidence>
<dbReference type="NCBIfam" id="NF047364">
    <property type="entry name" value="redox_TF_RrpB"/>
    <property type="match status" value="1"/>
</dbReference>
<name>Q7VHB1_HELHP</name>
<accession>Q7VHB1</accession>
<dbReference type="PANTHER" id="PTHR33204:SF37">
    <property type="entry name" value="HTH-TYPE TRANSCRIPTIONAL REGULATOR YODB"/>
    <property type="match status" value="1"/>
</dbReference>
<sequence>MGFICAIIFENFRILRINYREKRCKMNAYISECPIETTLNLIGNKWKIIIIRDLLSGTKRFGELKKSVGATKNQSISQKVLTQNLRELEEAKLLKRKVYAEVPPRVEYSLTPLGQSLECVLRALESWGEGYKREH</sequence>
<dbReference type="KEGG" id="hhe:HH_1056"/>
<proteinExistence type="predicted"/>
<keyword evidence="2" id="KW-0238">DNA-binding</keyword>
<dbReference type="HOGENOM" id="CLU_111585_5_1_7"/>
<evidence type="ECO:0000256" key="3">
    <source>
        <dbReference type="ARBA" id="ARBA00023163"/>
    </source>
</evidence>
<dbReference type="GO" id="GO:0003677">
    <property type="term" value="F:DNA binding"/>
    <property type="evidence" value="ECO:0007669"/>
    <property type="project" value="UniProtKB-KW"/>
</dbReference>
<dbReference type="InterPro" id="IPR036390">
    <property type="entry name" value="WH_DNA-bd_sf"/>
</dbReference>
<dbReference type="InterPro" id="IPR002577">
    <property type="entry name" value="HTH_HxlR"/>
</dbReference>
<dbReference type="EMBL" id="AE017125">
    <property type="protein sequence ID" value="AAP77653.1"/>
    <property type="molecule type" value="Genomic_DNA"/>
</dbReference>
<evidence type="ECO:0000313" key="6">
    <source>
        <dbReference type="Proteomes" id="UP000002495"/>
    </source>
</evidence>
<keyword evidence="3" id="KW-0804">Transcription</keyword>
<dbReference type="PANTHER" id="PTHR33204">
    <property type="entry name" value="TRANSCRIPTIONAL REGULATOR, MARR FAMILY"/>
    <property type="match status" value="1"/>
</dbReference>
<dbReference type="Gene3D" id="1.10.10.10">
    <property type="entry name" value="Winged helix-like DNA-binding domain superfamily/Winged helix DNA-binding domain"/>
    <property type="match status" value="1"/>
</dbReference>
<feature type="domain" description="HTH hxlR-type" evidence="4">
    <location>
        <begin position="33"/>
        <end position="135"/>
    </location>
</feature>
<evidence type="ECO:0000259" key="4">
    <source>
        <dbReference type="PROSITE" id="PS51118"/>
    </source>
</evidence>
<protein>
    <recommendedName>
        <fullName evidence="4">HTH hxlR-type domain-containing protein</fullName>
    </recommendedName>
</protein>
<dbReference type="AlphaFoldDB" id="Q7VHB1"/>
<dbReference type="PROSITE" id="PS51118">
    <property type="entry name" value="HTH_HXLR"/>
    <property type="match status" value="1"/>
</dbReference>
<dbReference type="SUPFAM" id="SSF46785">
    <property type="entry name" value="Winged helix' DNA-binding domain"/>
    <property type="match status" value="1"/>
</dbReference>
<keyword evidence="6" id="KW-1185">Reference proteome</keyword>
<organism evidence="5 6">
    <name type="scientific">Helicobacter hepaticus (strain ATCC 51449 / 3B1)</name>
    <dbReference type="NCBI Taxonomy" id="235279"/>
    <lineage>
        <taxon>Bacteria</taxon>
        <taxon>Pseudomonadati</taxon>
        <taxon>Campylobacterota</taxon>
        <taxon>Epsilonproteobacteria</taxon>
        <taxon>Campylobacterales</taxon>
        <taxon>Helicobacteraceae</taxon>
        <taxon>Helicobacter</taxon>
    </lineage>
</organism>
<evidence type="ECO:0000256" key="1">
    <source>
        <dbReference type="ARBA" id="ARBA00023015"/>
    </source>
</evidence>